<dbReference type="InterPro" id="IPR037525">
    <property type="entry name" value="Velvet_dom"/>
</dbReference>
<dbReference type="AlphaFoldDB" id="A0AAV5QS63"/>
<keyword evidence="3" id="KW-1185">Reference proteome</keyword>
<dbReference type="RefSeq" id="XP_064854423.1">
    <property type="nucleotide sequence ID" value="XM_064998351.1"/>
</dbReference>
<evidence type="ECO:0000313" key="3">
    <source>
        <dbReference type="Proteomes" id="UP001360560"/>
    </source>
</evidence>
<dbReference type="Proteomes" id="UP001360560">
    <property type="component" value="Unassembled WGS sequence"/>
</dbReference>
<dbReference type="InterPro" id="IPR038491">
    <property type="entry name" value="Velvet_dom_sf"/>
</dbReference>
<evidence type="ECO:0000313" key="2">
    <source>
        <dbReference type="EMBL" id="GMM37427.1"/>
    </source>
</evidence>
<reference evidence="2 3" key="1">
    <citation type="journal article" date="2023" name="Elife">
        <title>Identification of key yeast species and microbe-microbe interactions impacting larval growth of Drosophila in the wild.</title>
        <authorList>
            <person name="Mure A."/>
            <person name="Sugiura Y."/>
            <person name="Maeda R."/>
            <person name="Honda K."/>
            <person name="Sakurai N."/>
            <person name="Takahashi Y."/>
            <person name="Watada M."/>
            <person name="Katoh T."/>
            <person name="Gotoh A."/>
            <person name="Gotoh Y."/>
            <person name="Taniguchi I."/>
            <person name="Nakamura K."/>
            <person name="Hayashi T."/>
            <person name="Katayama T."/>
            <person name="Uemura T."/>
            <person name="Hattori Y."/>
        </authorList>
    </citation>
    <scope>NUCLEOTIDE SEQUENCE [LARGE SCALE GENOMIC DNA]</scope>
    <source>
        <strain evidence="2 3">SC-9</strain>
    </source>
</reference>
<dbReference type="Gene3D" id="2.60.40.3960">
    <property type="entry name" value="Velvet domain"/>
    <property type="match status" value="1"/>
</dbReference>
<accession>A0AAV5QS63</accession>
<feature type="domain" description="Velvet" evidence="1">
    <location>
        <begin position="21"/>
        <end position="240"/>
    </location>
</feature>
<evidence type="ECO:0000259" key="1">
    <source>
        <dbReference type="PROSITE" id="PS51821"/>
    </source>
</evidence>
<dbReference type="PROSITE" id="PS51821">
    <property type="entry name" value="VELVET"/>
    <property type="match status" value="1"/>
</dbReference>
<dbReference type="EMBL" id="BTFZ01000011">
    <property type="protein sequence ID" value="GMM37427.1"/>
    <property type="molecule type" value="Genomic_DNA"/>
</dbReference>
<organism evidence="2 3">
    <name type="scientific">Saccharomycopsis crataegensis</name>
    <dbReference type="NCBI Taxonomy" id="43959"/>
    <lineage>
        <taxon>Eukaryota</taxon>
        <taxon>Fungi</taxon>
        <taxon>Dikarya</taxon>
        <taxon>Ascomycota</taxon>
        <taxon>Saccharomycotina</taxon>
        <taxon>Saccharomycetes</taxon>
        <taxon>Saccharomycopsidaceae</taxon>
        <taxon>Saccharomycopsis</taxon>
    </lineage>
</organism>
<gene>
    <name evidence="2" type="ORF">DASC09_047520</name>
</gene>
<dbReference type="GeneID" id="90075402"/>
<comment type="caution">
    <text evidence="2">The sequence shown here is derived from an EMBL/GenBank/DDBJ whole genome shotgun (WGS) entry which is preliminary data.</text>
</comment>
<proteinExistence type="predicted"/>
<dbReference type="Pfam" id="PF11754">
    <property type="entry name" value="Velvet"/>
    <property type="match status" value="1"/>
</dbReference>
<sequence length="525" mass="60338">MVRYRKSMKISPPSNYHTIQNHHIDHNIHILQTPLHGRECGKSNQQSPEFRQISGYTGNVCHRKYMKPFPVVVLTLSLKAQYNNGQINDLQRSRYQRFITENVIGYYFLKISLYNCATGKIEDNKLNSTKIVVGQLYKVAVPNNQHHSQEKNTTDFHSLVFEFNDLGIKSKGNYRLIFQLYKVQNTQNGPHIEKLNLVSTTPFEIFSGRKYYSEERKEERKLMLDAKNKLCEPKDPGHLYPESGGKNGGILELLKQYYAQTIKDQIIIDDAQYLQSDGIISSDVVNHYGKRKTGKRSVAEQQLPISSKKPRLNSEEYPQTFPPIETDMISTFDLTDEAFQLDQLLSEPFENGTRDSTPPLFHIPDLTSCSSSRSTSLNVNTISMEDALKLSNNQQQQQQQQPNTAFPMQYPQAHQNLFNPTSEDNLMMNASQSNNHNMMTGLHYQNNFDANDHYKSLPEIVNQFPRQEEAILNTPVSELPVIGYNDYNRLDYGRMDNSHGIVNVNSGTDDLLEYYMGSHLMRKTS</sequence>
<protein>
    <recommendedName>
        <fullName evidence="1">Velvet domain-containing protein</fullName>
    </recommendedName>
</protein>
<name>A0AAV5QS63_9ASCO</name>